<proteinExistence type="inferred from homology"/>
<evidence type="ECO:0000313" key="4">
    <source>
        <dbReference type="EMBL" id="CAB9510672.1"/>
    </source>
</evidence>
<dbReference type="GO" id="GO:0036503">
    <property type="term" value="P:ERAD pathway"/>
    <property type="evidence" value="ECO:0007669"/>
    <property type="project" value="TreeGrafter"/>
</dbReference>
<dbReference type="Pfam" id="PF08238">
    <property type="entry name" value="Sel1"/>
    <property type="match status" value="6"/>
</dbReference>
<dbReference type="Gene3D" id="1.25.40.10">
    <property type="entry name" value="Tetratricopeptide repeat domain"/>
    <property type="match status" value="2"/>
</dbReference>
<dbReference type="SUPFAM" id="SSF81901">
    <property type="entry name" value="HCP-like"/>
    <property type="match status" value="2"/>
</dbReference>
<dbReference type="EMBL" id="CAICTM010000446">
    <property type="protein sequence ID" value="CAB9510672.1"/>
    <property type="molecule type" value="Genomic_DNA"/>
</dbReference>
<dbReference type="PANTHER" id="PTHR11102">
    <property type="entry name" value="SEL-1-LIKE PROTEIN"/>
    <property type="match status" value="1"/>
</dbReference>
<sequence>MIAATRIGRHGAVRRLQIGRPQKLLSRAAEATGTQYPAISTSILLDNNNGYRRYHSSSLPNQGKMLVSKIALVSTSLEMGNNTTRQNFFSTVTSSDTTHDHGSSSQDHPGQAIYQEALDALQQVERLQQEQETKKAEELHRAIERAETKEREHANNPKAKNLKGVTVVKTVVKQTRKELKTQNNKKQQSTEDEWREKAYQLLQQAAEHHGHGPALILLGNMALQQAHTAWMQQDHNDEARQFVKQALDYYEKAGTNGAAEGWFNLGQLLWTGYPARDDDEKDDTTTTLPADNNIVLAPDWKASMTAFRKAIQLHDPDAMYFVGVQLLLDNHTNAIQPDNDNNNNNNNNNTSPLQEGLDLVESSAAMGHGPARYYLALLHLNGNDDLGIPPCSPQHFVTLLNDACAADHPDALFLRGTCRHEGDHGYHAPVDYELALADFVAAAEAGHADAAVSAGAMLHQGRPPTLPPNRSKAFDLYQLAGELGSREGWRNVVACYALGEGVPRSEATARYIAKTMLLQEDDSDEEENADR</sequence>
<dbReference type="SMART" id="SM00671">
    <property type="entry name" value="SEL1"/>
    <property type="match status" value="3"/>
</dbReference>
<dbReference type="PANTHER" id="PTHR11102:SF147">
    <property type="entry name" value="SEL1L ADAPTOR SUBUNIT OF ERAD E3 UBIQUITIN LIGASE"/>
    <property type="match status" value="1"/>
</dbReference>
<dbReference type="AlphaFoldDB" id="A0A9N8HFB1"/>
<accession>A0A9N8HFB1</accession>
<dbReference type="InterPro" id="IPR011990">
    <property type="entry name" value="TPR-like_helical_dom_sf"/>
</dbReference>
<gene>
    <name evidence="4" type="ORF">SEMRO_447_G144890.1</name>
</gene>
<keyword evidence="2" id="KW-0175">Coiled coil</keyword>
<evidence type="ECO:0000256" key="3">
    <source>
        <dbReference type="SAM" id="MobiDB-lite"/>
    </source>
</evidence>
<dbReference type="Proteomes" id="UP001153069">
    <property type="component" value="Unassembled WGS sequence"/>
</dbReference>
<comment type="similarity">
    <text evidence="1">Belongs to the sel-1 family.</text>
</comment>
<dbReference type="InterPro" id="IPR006597">
    <property type="entry name" value="Sel1-like"/>
</dbReference>
<evidence type="ECO:0000256" key="1">
    <source>
        <dbReference type="ARBA" id="ARBA00038101"/>
    </source>
</evidence>
<protein>
    <submittedName>
        <fullName evidence="4">Sel1 repeat</fullName>
    </submittedName>
</protein>
<feature type="coiled-coil region" evidence="2">
    <location>
        <begin position="114"/>
        <end position="192"/>
    </location>
</feature>
<name>A0A9N8HFB1_9STRA</name>
<evidence type="ECO:0000313" key="5">
    <source>
        <dbReference type="Proteomes" id="UP001153069"/>
    </source>
</evidence>
<reference evidence="4" key="1">
    <citation type="submission" date="2020-06" db="EMBL/GenBank/DDBJ databases">
        <authorList>
            <consortium name="Plant Systems Biology data submission"/>
        </authorList>
    </citation>
    <scope>NUCLEOTIDE SEQUENCE</scope>
    <source>
        <strain evidence="4">D6</strain>
    </source>
</reference>
<comment type="caution">
    <text evidence="4">The sequence shown here is derived from an EMBL/GenBank/DDBJ whole genome shotgun (WGS) entry which is preliminary data.</text>
</comment>
<feature type="compositionally biased region" description="Low complexity" evidence="3">
    <location>
        <begin position="338"/>
        <end position="349"/>
    </location>
</feature>
<dbReference type="OrthoDB" id="202041at2759"/>
<feature type="region of interest" description="Disordered" evidence="3">
    <location>
        <begin position="333"/>
        <end position="354"/>
    </location>
</feature>
<dbReference type="InterPro" id="IPR050767">
    <property type="entry name" value="Sel1_AlgK"/>
</dbReference>
<keyword evidence="5" id="KW-1185">Reference proteome</keyword>
<evidence type="ECO:0000256" key="2">
    <source>
        <dbReference type="SAM" id="Coils"/>
    </source>
</evidence>
<dbReference type="GO" id="GO:0005789">
    <property type="term" value="C:endoplasmic reticulum membrane"/>
    <property type="evidence" value="ECO:0007669"/>
    <property type="project" value="TreeGrafter"/>
</dbReference>
<organism evidence="4 5">
    <name type="scientific">Seminavis robusta</name>
    <dbReference type="NCBI Taxonomy" id="568900"/>
    <lineage>
        <taxon>Eukaryota</taxon>
        <taxon>Sar</taxon>
        <taxon>Stramenopiles</taxon>
        <taxon>Ochrophyta</taxon>
        <taxon>Bacillariophyta</taxon>
        <taxon>Bacillariophyceae</taxon>
        <taxon>Bacillariophycidae</taxon>
        <taxon>Naviculales</taxon>
        <taxon>Naviculaceae</taxon>
        <taxon>Seminavis</taxon>
    </lineage>
</organism>